<feature type="domain" description="Molybdopterin-guanine dinucleotide biosynthesis protein B (MobB)" evidence="1">
    <location>
        <begin position="17"/>
        <end position="148"/>
    </location>
</feature>
<dbReference type="PANTHER" id="PTHR40072:SF1">
    <property type="entry name" value="MOLYBDOPTERIN-GUANINE DINUCLEOTIDE BIOSYNTHESIS ADAPTER PROTEIN"/>
    <property type="match status" value="1"/>
</dbReference>
<protein>
    <submittedName>
        <fullName evidence="2">Molybdopterin-guanine dinucleotide biosynthesis protein B</fullName>
    </submittedName>
</protein>
<dbReference type="AlphaFoldDB" id="A0A850T367"/>
<dbReference type="SUPFAM" id="SSF52540">
    <property type="entry name" value="P-loop containing nucleoside triphosphate hydrolases"/>
    <property type="match status" value="1"/>
</dbReference>
<evidence type="ECO:0000259" key="1">
    <source>
        <dbReference type="Pfam" id="PF03205"/>
    </source>
</evidence>
<dbReference type="CDD" id="cd03116">
    <property type="entry name" value="MobB"/>
    <property type="match status" value="1"/>
</dbReference>
<dbReference type="InterPro" id="IPR004435">
    <property type="entry name" value="MobB_dom"/>
</dbReference>
<evidence type="ECO:0000313" key="2">
    <source>
        <dbReference type="EMBL" id="NWH06800.1"/>
    </source>
</evidence>
<dbReference type="InterPro" id="IPR052539">
    <property type="entry name" value="MGD_biosynthesis_adapter"/>
</dbReference>
<dbReference type="Gene3D" id="3.40.50.300">
    <property type="entry name" value="P-loop containing nucleotide triphosphate hydrolases"/>
    <property type="match status" value="1"/>
</dbReference>
<proteinExistence type="predicted"/>
<reference evidence="2 3" key="1">
    <citation type="submission" date="2020-06" db="EMBL/GenBank/DDBJ databases">
        <title>High-quality draft genome of sulfate reducer Desulfobacter latus type strain AcrS2 isolated from marine sediment.</title>
        <authorList>
            <person name="Hoppe M."/>
            <person name="Larsen C.K."/>
            <person name="Marshall I.P.G."/>
            <person name="Schramm A."/>
            <person name="Marietou A.G."/>
        </authorList>
    </citation>
    <scope>NUCLEOTIDE SEQUENCE [LARGE SCALE GENOMIC DNA]</scope>
    <source>
        <strain evidence="2 3">AcRS2</strain>
    </source>
</reference>
<keyword evidence="3" id="KW-1185">Reference proteome</keyword>
<accession>A0A850T367</accession>
<dbReference type="RefSeq" id="WP_178368250.1">
    <property type="nucleotide sequence ID" value="NZ_JACADJ010000115.1"/>
</dbReference>
<sequence length="185" mass="20093">MTQKDRIPFKDTPMQTIVQIIGRPGSGKTTLVAALVRHFTGNGLCVGTLKHSSHAYELDKPGKDSHVHRQAGACPAAMVNAKMAALYFPACDLTRPEKLIQTYYGQADLVLIEGWLSGPYPKIEIWRQCVGKTPLFAHVETVCAVVCDRVPGNTEKPCPPVFALDDIPGLAGFIYPKDVGSNKSC</sequence>
<dbReference type="NCBIfam" id="TIGR00176">
    <property type="entry name" value="mobB"/>
    <property type="match status" value="1"/>
</dbReference>
<name>A0A850T367_9BACT</name>
<organism evidence="2 3">
    <name type="scientific">Desulfobacter latus</name>
    <dbReference type="NCBI Taxonomy" id="2292"/>
    <lineage>
        <taxon>Bacteria</taxon>
        <taxon>Pseudomonadati</taxon>
        <taxon>Thermodesulfobacteriota</taxon>
        <taxon>Desulfobacteria</taxon>
        <taxon>Desulfobacterales</taxon>
        <taxon>Desulfobacteraceae</taxon>
        <taxon>Desulfobacter</taxon>
    </lineage>
</organism>
<dbReference type="EMBL" id="JACADJ010000115">
    <property type="protein sequence ID" value="NWH06800.1"/>
    <property type="molecule type" value="Genomic_DNA"/>
</dbReference>
<gene>
    <name evidence="2" type="primary">mobB</name>
    <name evidence="2" type="ORF">HXW94_17755</name>
</gene>
<dbReference type="InterPro" id="IPR027417">
    <property type="entry name" value="P-loop_NTPase"/>
</dbReference>
<dbReference type="GO" id="GO:0006777">
    <property type="term" value="P:Mo-molybdopterin cofactor biosynthetic process"/>
    <property type="evidence" value="ECO:0007669"/>
    <property type="project" value="InterPro"/>
</dbReference>
<comment type="caution">
    <text evidence="2">The sequence shown here is derived from an EMBL/GenBank/DDBJ whole genome shotgun (WGS) entry which is preliminary data.</text>
</comment>
<dbReference type="Pfam" id="PF03205">
    <property type="entry name" value="MobB"/>
    <property type="match status" value="1"/>
</dbReference>
<dbReference type="Proteomes" id="UP000553343">
    <property type="component" value="Unassembled WGS sequence"/>
</dbReference>
<dbReference type="PANTHER" id="PTHR40072">
    <property type="entry name" value="MOLYBDOPTERIN-GUANINE DINUCLEOTIDE BIOSYNTHESIS ADAPTER PROTEIN-RELATED"/>
    <property type="match status" value="1"/>
</dbReference>
<evidence type="ECO:0000313" key="3">
    <source>
        <dbReference type="Proteomes" id="UP000553343"/>
    </source>
</evidence>
<dbReference type="GO" id="GO:0005525">
    <property type="term" value="F:GTP binding"/>
    <property type="evidence" value="ECO:0007669"/>
    <property type="project" value="InterPro"/>
</dbReference>